<reference evidence="3" key="1">
    <citation type="submission" date="2025-08" db="UniProtKB">
        <authorList>
            <consortium name="RefSeq"/>
        </authorList>
    </citation>
    <scope>IDENTIFICATION</scope>
</reference>
<sequence length="182" mass="20741">MNGKAAARKKSCSQARNRSKMKLFCDPQCQKLKTTLERIHKGLEDKAPFYNFCGKIHPRGGMSHPFLDRNAKRPPTRNTAIMKTIDNTKISIKANTLVINCTKDNYQNILNKIDELKITEADVPGTAKGSEIKPKLLEVKNKEDRKEDEIEKEETLEKKEEEPHKESETAVKDIVYDSTHAC</sequence>
<keyword evidence="2" id="KW-1185">Reference proteome</keyword>
<dbReference type="RefSeq" id="XP_026681528.1">
    <property type="nucleotide sequence ID" value="XM_026825727.1"/>
</dbReference>
<feature type="region of interest" description="Disordered" evidence="1">
    <location>
        <begin position="140"/>
        <end position="182"/>
    </location>
</feature>
<dbReference type="GeneID" id="103512159"/>
<evidence type="ECO:0000313" key="3">
    <source>
        <dbReference type="RefSeq" id="XP_026681528.1"/>
    </source>
</evidence>
<name>A0A3Q0J3I3_DIACI</name>
<evidence type="ECO:0000313" key="2">
    <source>
        <dbReference type="Proteomes" id="UP000079169"/>
    </source>
</evidence>
<accession>A0A3Q0J3I3</accession>
<gene>
    <name evidence="3" type="primary">LOC103512159</name>
</gene>
<protein>
    <submittedName>
        <fullName evidence="3">Uncharacterized protein LOC103512159 isoform X2</fullName>
    </submittedName>
</protein>
<evidence type="ECO:0000256" key="1">
    <source>
        <dbReference type="SAM" id="MobiDB-lite"/>
    </source>
</evidence>
<dbReference type="AlphaFoldDB" id="A0A3Q0J3I3"/>
<proteinExistence type="predicted"/>
<organism evidence="2 3">
    <name type="scientific">Diaphorina citri</name>
    <name type="common">Asian citrus psyllid</name>
    <dbReference type="NCBI Taxonomy" id="121845"/>
    <lineage>
        <taxon>Eukaryota</taxon>
        <taxon>Metazoa</taxon>
        <taxon>Ecdysozoa</taxon>
        <taxon>Arthropoda</taxon>
        <taxon>Hexapoda</taxon>
        <taxon>Insecta</taxon>
        <taxon>Pterygota</taxon>
        <taxon>Neoptera</taxon>
        <taxon>Paraneoptera</taxon>
        <taxon>Hemiptera</taxon>
        <taxon>Sternorrhyncha</taxon>
        <taxon>Psylloidea</taxon>
        <taxon>Psyllidae</taxon>
        <taxon>Diaphorininae</taxon>
        <taxon>Diaphorina</taxon>
    </lineage>
</organism>
<dbReference type="Proteomes" id="UP000079169">
    <property type="component" value="Unplaced"/>
</dbReference>
<feature type="compositionally biased region" description="Basic and acidic residues" evidence="1">
    <location>
        <begin position="140"/>
        <end position="175"/>
    </location>
</feature>